<dbReference type="InterPro" id="IPR008775">
    <property type="entry name" value="Phytyl_CoA_dOase-like"/>
</dbReference>
<dbReference type="PANTHER" id="PTHR20883">
    <property type="entry name" value="PHYTANOYL-COA DIOXYGENASE DOMAIN CONTAINING 1"/>
    <property type="match status" value="1"/>
</dbReference>
<accession>A0A238D674</accession>
<gene>
    <name evidence="1" type="ORF">THIARS_70427</name>
</gene>
<sequence>MRITVPTSLPLPTSDDRTAWKQLGYLAVPGLFRREAIAEVERLLDALLMEKIASGPDDWTQLRDDDRATSVEILGTAQLEPRLMASEVFQLCEIYAANLLGMPMEFVFDHVIRKTAGIGAGTRWHQDTYYEKGEPYRNTHRVHFWIPMADVPLMGGAMRYIPGTHGGKNFEHQIIPGKADTHYVMATGFDESAAMDVPIACGGAILHHPRLLHGSGPNTSDQQRTAWILQFATPRTLTQKLRYRSKGWIKAISRA</sequence>
<dbReference type="GO" id="GO:0016706">
    <property type="term" value="F:2-oxoglutarate-dependent dioxygenase activity"/>
    <property type="evidence" value="ECO:0007669"/>
    <property type="project" value="UniProtKB-ARBA"/>
</dbReference>
<keyword evidence="2" id="KW-1185">Reference proteome</keyword>
<evidence type="ECO:0000313" key="1">
    <source>
        <dbReference type="EMBL" id="SBP88807.1"/>
    </source>
</evidence>
<dbReference type="AlphaFoldDB" id="A0A238D674"/>
<dbReference type="PANTHER" id="PTHR20883:SF46">
    <property type="entry name" value="PHYTANOYL-COA HYDROXYLASE"/>
    <property type="match status" value="1"/>
</dbReference>
<keyword evidence="1" id="KW-0223">Dioxygenase</keyword>
<name>A0A238D674_THIDL</name>
<protein>
    <submittedName>
        <fullName evidence="1">Putative Phytanoyl-CoA dioxygenase</fullName>
    </submittedName>
</protein>
<keyword evidence="1" id="KW-0560">Oxidoreductase</keyword>
<dbReference type="SUPFAM" id="SSF51197">
    <property type="entry name" value="Clavaminate synthase-like"/>
    <property type="match status" value="1"/>
</dbReference>
<dbReference type="RefSeq" id="WP_186436668.1">
    <property type="nucleotide sequence ID" value="NZ_LT592171.1"/>
</dbReference>
<evidence type="ECO:0000313" key="2">
    <source>
        <dbReference type="Proteomes" id="UP000214566"/>
    </source>
</evidence>
<dbReference type="Pfam" id="PF05721">
    <property type="entry name" value="PhyH"/>
    <property type="match status" value="1"/>
</dbReference>
<proteinExistence type="predicted"/>
<reference evidence="1 2" key="1">
    <citation type="submission" date="2016-06" db="EMBL/GenBank/DDBJ databases">
        <authorList>
            <person name="Kjaerup R.B."/>
            <person name="Dalgaard T.S."/>
            <person name="Juul-Madsen H.R."/>
        </authorList>
    </citation>
    <scope>NUCLEOTIDE SEQUENCE [LARGE SCALE GENOMIC DNA]</scope>
    <source>
        <strain evidence="1 2">DSM 16361</strain>
    </source>
</reference>
<dbReference type="Gene3D" id="2.60.120.620">
    <property type="entry name" value="q2cbj1_9rhob like domain"/>
    <property type="match status" value="1"/>
</dbReference>
<dbReference type="GO" id="GO:0005506">
    <property type="term" value="F:iron ion binding"/>
    <property type="evidence" value="ECO:0007669"/>
    <property type="project" value="UniProtKB-ARBA"/>
</dbReference>
<dbReference type="Proteomes" id="UP000214566">
    <property type="component" value="Unassembled WGS sequence"/>
</dbReference>
<organism evidence="1 2">
    <name type="scientific">Thiomonas delicata</name>
    <name type="common">Thiomonas cuprina</name>
    <dbReference type="NCBI Taxonomy" id="364030"/>
    <lineage>
        <taxon>Bacteria</taxon>
        <taxon>Pseudomonadati</taxon>
        <taxon>Pseudomonadota</taxon>
        <taxon>Betaproteobacteria</taxon>
        <taxon>Burkholderiales</taxon>
        <taxon>Thiomonas</taxon>
    </lineage>
</organism>
<dbReference type="EMBL" id="FLMQ01000056">
    <property type="protein sequence ID" value="SBP88807.1"/>
    <property type="molecule type" value="Genomic_DNA"/>
</dbReference>